<dbReference type="Pfam" id="PF06792">
    <property type="entry name" value="UPF0261"/>
    <property type="match status" value="1"/>
</dbReference>
<sequence>MGRVVVIVGTLDTKGEEIEYLRDRITRYGQSVVVIDVGTLDPPMIEPDISRIQVAEAAGSSMAELEERKDRRLSVETMIRGASRIVEDLYREGKVAGIISVGGGTGTHIGMGVMRSLPLGIPKLMVSTVASRDMSALIGTKDIAVLHSVADLLGLNAVTRKILANAAAAISHMASEPTQVRSDRPIVGLTSFGFITQGAMQAKAALEKLGYEVVPFHANGTGGMALEDLVEQGIIQGVLDFALHEFADALYDGYCKGIGPTRLETAGKLGLPQVIVPGGLDCIVLEFDSVHHIPPAAQGRKVFWYDFRSGVRTSRDDMKRLAEIISEKLSRAKGPVKILVPLRGFSEADQPGGALFEPDTDLFFVDQLKARLNGSTDVIEVDYHINDPEFTTLAAETLHSLMVSRLSDTHAPH</sequence>
<dbReference type="InterPro" id="IPR044122">
    <property type="entry name" value="UPF0261_N"/>
</dbReference>
<gene>
    <name evidence="3" type="ORF">ENV54_06645</name>
</gene>
<name>A0A7C4ARW0_9BACT</name>
<dbReference type="Pfam" id="PF23189">
    <property type="entry name" value="UPF0261_C"/>
    <property type="match status" value="1"/>
</dbReference>
<dbReference type="PANTHER" id="PTHR31862:SF1">
    <property type="entry name" value="UPF0261 DOMAIN PROTEIN (AFU_ORTHOLOGUE AFUA_1G10120)"/>
    <property type="match status" value="1"/>
</dbReference>
<feature type="domain" description="UPF0261" evidence="1">
    <location>
        <begin position="4"/>
        <end position="176"/>
    </location>
</feature>
<feature type="domain" description="UPF0261" evidence="2">
    <location>
        <begin position="184"/>
        <end position="402"/>
    </location>
</feature>
<dbReference type="AlphaFoldDB" id="A0A7C4ARW0"/>
<dbReference type="Gene3D" id="3.40.50.12030">
    <property type="entry name" value="Uncharacterised protein family UPF0261, NC domain"/>
    <property type="match status" value="1"/>
</dbReference>
<dbReference type="PANTHER" id="PTHR31862">
    <property type="entry name" value="UPF0261 DOMAIN PROTEIN (AFU_ORTHOLOGUE AFUA_1G10120)"/>
    <property type="match status" value="1"/>
</dbReference>
<comment type="caution">
    <text evidence="3">The sequence shown here is derived from an EMBL/GenBank/DDBJ whole genome shotgun (WGS) entry which is preliminary data.</text>
</comment>
<dbReference type="NCBIfam" id="NF002674">
    <property type="entry name" value="PRK02399.1-2"/>
    <property type="match status" value="1"/>
</dbReference>
<reference evidence="3" key="1">
    <citation type="journal article" date="2020" name="mSystems">
        <title>Genome- and Community-Level Interaction Insights into Carbon Utilization and Element Cycling Functions of Hydrothermarchaeota in Hydrothermal Sediment.</title>
        <authorList>
            <person name="Zhou Z."/>
            <person name="Liu Y."/>
            <person name="Xu W."/>
            <person name="Pan J."/>
            <person name="Luo Z.H."/>
            <person name="Li M."/>
        </authorList>
    </citation>
    <scope>NUCLEOTIDE SEQUENCE [LARGE SCALE GENOMIC DNA]</scope>
    <source>
        <strain evidence="3">SpSt-769</strain>
    </source>
</reference>
<evidence type="ECO:0000259" key="1">
    <source>
        <dbReference type="Pfam" id="PF06792"/>
    </source>
</evidence>
<evidence type="ECO:0000259" key="2">
    <source>
        <dbReference type="Pfam" id="PF23189"/>
    </source>
</evidence>
<dbReference type="CDD" id="cd15488">
    <property type="entry name" value="Tm-1-like"/>
    <property type="match status" value="1"/>
</dbReference>
<dbReference type="InterPro" id="IPR008322">
    <property type="entry name" value="UPF0261"/>
</dbReference>
<protein>
    <submittedName>
        <fullName evidence="3">UPF0261 family protein</fullName>
    </submittedName>
</protein>
<dbReference type="EMBL" id="DTGT01000203">
    <property type="protein sequence ID" value="HGH60960.1"/>
    <property type="molecule type" value="Genomic_DNA"/>
</dbReference>
<proteinExistence type="predicted"/>
<dbReference type="Gene3D" id="3.40.50.12020">
    <property type="entry name" value="Uncharacterised protein family UPF0261, NN domain"/>
    <property type="match status" value="1"/>
</dbReference>
<evidence type="ECO:0000313" key="3">
    <source>
        <dbReference type="EMBL" id="HGH60960.1"/>
    </source>
</evidence>
<dbReference type="InterPro" id="IPR051353">
    <property type="entry name" value="Tobamovirus_resist_UPF0261"/>
</dbReference>
<accession>A0A7C4ARW0</accession>
<organism evidence="3">
    <name type="scientific">Desulfomonile tiedjei</name>
    <dbReference type="NCBI Taxonomy" id="2358"/>
    <lineage>
        <taxon>Bacteria</taxon>
        <taxon>Pseudomonadati</taxon>
        <taxon>Thermodesulfobacteriota</taxon>
        <taxon>Desulfomonilia</taxon>
        <taxon>Desulfomonilales</taxon>
        <taxon>Desulfomonilaceae</taxon>
        <taxon>Desulfomonile</taxon>
    </lineage>
</organism>
<dbReference type="InterPro" id="IPR056778">
    <property type="entry name" value="UPF0261_C"/>
</dbReference>
<dbReference type="PIRSF" id="PIRSF033271">
    <property type="entry name" value="UCP033271"/>
    <property type="match status" value="1"/>
</dbReference>